<keyword evidence="1" id="KW-1133">Transmembrane helix</keyword>
<proteinExistence type="predicted"/>
<evidence type="ECO:0000313" key="3">
    <source>
        <dbReference type="EMBL" id="EJW97802.1"/>
    </source>
</evidence>
<feature type="transmembrane region" description="Helical" evidence="1">
    <location>
        <begin position="43"/>
        <end position="62"/>
    </location>
</feature>
<reference evidence="3" key="1">
    <citation type="journal article" date="2012" name="PLoS ONE">
        <title>Gene sets for utilization of primary and secondary nutrition supplies in the distal gut of endangered iberian lynx.</title>
        <authorList>
            <person name="Alcaide M."/>
            <person name="Messina E."/>
            <person name="Richter M."/>
            <person name="Bargiela R."/>
            <person name="Peplies J."/>
            <person name="Huws S.A."/>
            <person name="Newbold C.J."/>
            <person name="Golyshin P.N."/>
            <person name="Simon M.A."/>
            <person name="Lopez G."/>
            <person name="Yakimov M.M."/>
            <person name="Ferrer M."/>
        </authorList>
    </citation>
    <scope>NUCLEOTIDE SEQUENCE</scope>
</reference>
<dbReference type="PROSITE" id="PS51123">
    <property type="entry name" value="OMPA_2"/>
    <property type="match status" value="1"/>
</dbReference>
<dbReference type="CDD" id="cd07185">
    <property type="entry name" value="OmpA_C-like"/>
    <property type="match status" value="1"/>
</dbReference>
<evidence type="ECO:0000256" key="1">
    <source>
        <dbReference type="SAM" id="Phobius"/>
    </source>
</evidence>
<dbReference type="Pfam" id="PF13441">
    <property type="entry name" value="Gly-zipper_YMGG"/>
    <property type="match status" value="1"/>
</dbReference>
<organism evidence="3">
    <name type="scientific">gut metagenome</name>
    <dbReference type="NCBI Taxonomy" id="749906"/>
    <lineage>
        <taxon>unclassified sequences</taxon>
        <taxon>metagenomes</taxon>
        <taxon>organismal metagenomes</taxon>
    </lineage>
</organism>
<dbReference type="Pfam" id="PF00691">
    <property type="entry name" value="OmpA"/>
    <property type="match status" value="1"/>
</dbReference>
<sequence length="228" mass="22793">MSVALLLSSCGGMTNTAKGGLIGGASGGALGALVGQFIGKGKGAAIGAAVGTAVGAGAGVLIGNKMDKAKKAAEAAQAEAEILTDAQGTQYVKATFDSGLLFQTSSSALNTNAKAAINKFVNGLLAEDNTFELAVAGFTDNAGWRNSTAEQSKAKNLNLSQQRADAVKAQIVGAGYPAARLVSVKGYGEENPVADNSTAAGKAQNRRVEVYILPSADMIKAANAQAAK</sequence>
<dbReference type="EMBL" id="AMCI01004581">
    <property type="protein sequence ID" value="EJW97802.1"/>
    <property type="molecule type" value="Genomic_DNA"/>
</dbReference>
<evidence type="ECO:0000259" key="2">
    <source>
        <dbReference type="PROSITE" id="PS51123"/>
    </source>
</evidence>
<protein>
    <submittedName>
        <fullName evidence="3">OmpA family protein</fullName>
    </submittedName>
</protein>
<dbReference type="AlphaFoldDB" id="J9G7P5"/>
<name>J9G7P5_9ZZZZ</name>
<dbReference type="InterPro" id="IPR036737">
    <property type="entry name" value="OmpA-like_sf"/>
</dbReference>
<feature type="domain" description="OmpA-like" evidence="2">
    <location>
        <begin position="89"/>
        <end position="216"/>
    </location>
</feature>
<dbReference type="InterPro" id="IPR027367">
    <property type="entry name" value="Gly-zipper_YMGG"/>
</dbReference>
<comment type="caution">
    <text evidence="3">The sequence shown here is derived from an EMBL/GenBank/DDBJ whole genome shotgun (WGS) entry which is preliminary data.</text>
</comment>
<keyword evidence="1" id="KW-0812">Transmembrane</keyword>
<keyword evidence="1" id="KW-0472">Membrane</keyword>
<dbReference type="PANTHER" id="PTHR30329:SF21">
    <property type="entry name" value="LIPOPROTEIN YIAD-RELATED"/>
    <property type="match status" value="1"/>
</dbReference>
<dbReference type="InterPro" id="IPR050330">
    <property type="entry name" value="Bact_OuterMem_StrucFunc"/>
</dbReference>
<accession>J9G7P5</accession>
<gene>
    <name evidence="3" type="ORF">EVA_14092</name>
</gene>
<dbReference type="PANTHER" id="PTHR30329">
    <property type="entry name" value="STATOR ELEMENT OF FLAGELLAR MOTOR COMPLEX"/>
    <property type="match status" value="1"/>
</dbReference>
<dbReference type="Gene3D" id="3.30.1330.60">
    <property type="entry name" value="OmpA-like domain"/>
    <property type="match status" value="1"/>
</dbReference>
<dbReference type="InterPro" id="IPR006665">
    <property type="entry name" value="OmpA-like"/>
</dbReference>
<dbReference type="SUPFAM" id="SSF103088">
    <property type="entry name" value="OmpA-like"/>
    <property type="match status" value="1"/>
</dbReference>